<evidence type="ECO:0000313" key="4">
    <source>
        <dbReference type="Proteomes" id="UP000265040"/>
    </source>
</evidence>
<evidence type="ECO:0000256" key="2">
    <source>
        <dbReference type="SAM" id="Coils"/>
    </source>
</evidence>
<name>A0A3Q1J7I7_ANATE</name>
<dbReference type="Ensembl" id="ENSATET00000011275.3">
    <property type="protein sequence ID" value="ENSATEP00000011091.1"/>
    <property type="gene ID" value="ENSATEG00000007764.3"/>
</dbReference>
<evidence type="ECO:0008006" key="5">
    <source>
        <dbReference type="Google" id="ProtNLM"/>
    </source>
</evidence>
<dbReference type="InParanoid" id="A0A3Q1J7I7"/>
<dbReference type="GO" id="GO:0005634">
    <property type="term" value="C:nucleus"/>
    <property type="evidence" value="ECO:0007669"/>
    <property type="project" value="TreeGrafter"/>
</dbReference>
<dbReference type="GO" id="GO:0070370">
    <property type="term" value="P:cellular heat acclimation"/>
    <property type="evidence" value="ECO:0007669"/>
    <property type="project" value="TreeGrafter"/>
</dbReference>
<reference evidence="3" key="3">
    <citation type="submission" date="2025-09" db="UniProtKB">
        <authorList>
            <consortium name="Ensembl"/>
        </authorList>
    </citation>
    <scope>IDENTIFICATION</scope>
</reference>
<dbReference type="GO" id="GO:0003714">
    <property type="term" value="F:transcription corepressor activity"/>
    <property type="evidence" value="ECO:0007669"/>
    <property type="project" value="InterPro"/>
</dbReference>
<dbReference type="Pfam" id="PF06825">
    <property type="entry name" value="HSBP1"/>
    <property type="match status" value="1"/>
</dbReference>
<dbReference type="OrthoDB" id="4159489at2759"/>
<dbReference type="PANTHER" id="PTHR19424:SF0">
    <property type="entry name" value="HEAT SHOCK FACTOR BINDING PROTEIN 1"/>
    <property type="match status" value="1"/>
</dbReference>
<dbReference type="Proteomes" id="UP000265040">
    <property type="component" value="Chromosome 11"/>
</dbReference>
<comment type="similarity">
    <text evidence="1">Belongs to the HSBP1 family.</text>
</comment>
<dbReference type="OMA" id="MEEMGHR"/>
<organism evidence="3 4">
    <name type="scientific">Anabas testudineus</name>
    <name type="common">Climbing perch</name>
    <name type="synonym">Anthias testudineus</name>
    <dbReference type="NCBI Taxonomy" id="64144"/>
    <lineage>
        <taxon>Eukaryota</taxon>
        <taxon>Metazoa</taxon>
        <taxon>Chordata</taxon>
        <taxon>Craniata</taxon>
        <taxon>Vertebrata</taxon>
        <taxon>Euteleostomi</taxon>
        <taxon>Actinopterygii</taxon>
        <taxon>Neopterygii</taxon>
        <taxon>Teleostei</taxon>
        <taxon>Neoteleostei</taxon>
        <taxon>Acanthomorphata</taxon>
        <taxon>Anabantaria</taxon>
        <taxon>Anabantiformes</taxon>
        <taxon>Anabantoidei</taxon>
        <taxon>Anabantidae</taxon>
        <taxon>Anabas</taxon>
    </lineage>
</organism>
<reference evidence="3" key="1">
    <citation type="submission" date="2021-04" db="EMBL/GenBank/DDBJ databases">
        <authorList>
            <consortium name="Wellcome Sanger Institute Data Sharing"/>
        </authorList>
    </citation>
    <scope>NUCLEOTIDE SEQUENCE [LARGE SCALE GENOMIC DNA]</scope>
</reference>
<evidence type="ECO:0000256" key="1">
    <source>
        <dbReference type="ARBA" id="ARBA00006349"/>
    </source>
</evidence>
<proteinExistence type="inferred from homology"/>
<keyword evidence="4" id="KW-1185">Reference proteome</keyword>
<evidence type="ECO:0000313" key="3">
    <source>
        <dbReference type="Ensembl" id="ENSATEP00000011091.1"/>
    </source>
</evidence>
<accession>A0A3Q1J7I7</accession>
<dbReference type="GO" id="GO:0005829">
    <property type="term" value="C:cytosol"/>
    <property type="evidence" value="ECO:0007669"/>
    <property type="project" value="TreeGrafter"/>
</dbReference>
<sequence length="68" mass="7693">MSKAECKAAKDMTAAMEETMQRLQERFQAISGQLESKIDEMGTRIDHFENNVAELMTQVGMEEQGIPK</sequence>
<dbReference type="Gene3D" id="1.20.5.430">
    <property type="match status" value="1"/>
</dbReference>
<dbReference type="FunCoup" id="A0A3Q1J7I7">
    <property type="interactions" value="40"/>
</dbReference>
<dbReference type="AlphaFoldDB" id="A0A3Q1J7I7"/>
<dbReference type="STRING" id="64144.ENSATEP00000011091"/>
<gene>
    <name evidence="3" type="primary">HSBP1L1</name>
</gene>
<keyword evidence="2" id="KW-0175">Coiled coil</keyword>
<protein>
    <recommendedName>
        <fullName evidence="5">Heat shock factor binding protein 1b</fullName>
    </recommendedName>
</protein>
<dbReference type="InterPro" id="IPR009643">
    <property type="entry name" value="HS1-bd"/>
</dbReference>
<dbReference type="PANTHER" id="PTHR19424">
    <property type="entry name" value="HEAT SHOCK FACTOR BINDING PROTEIN 1"/>
    <property type="match status" value="1"/>
</dbReference>
<reference evidence="3" key="2">
    <citation type="submission" date="2025-08" db="UniProtKB">
        <authorList>
            <consortium name="Ensembl"/>
        </authorList>
    </citation>
    <scope>IDENTIFICATION</scope>
</reference>
<dbReference type="GeneTree" id="ENSGT00940000177109"/>
<feature type="coiled-coil region" evidence="2">
    <location>
        <begin position="6"/>
        <end position="58"/>
    </location>
</feature>